<accession>A0ABY5TWB8</accession>
<gene>
    <name evidence="1" type="ORF">NX779_03475</name>
</gene>
<dbReference type="EMBL" id="CP103424">
    <property type="protein sequence ID" value="UWD34845.1"/>
    <property type="molecule type" value="Genomic_DNA"/>
</dbReference>
<sequence length="76" mass="8746">MKLYKLIALSTIFIPSSIFIPNISSFAYLKQDSNQTITEKINNFNGLITSIDSKVKEIKKKVKTFNKIIRTKTKHI</sequence>
<evidence type="ECO:0000313" key="2">
    <source>
        <dbReference type="Proteomes" id="UP001059819"/>
    </source>
</evidence>
<proteinExistence type="predicted"/>
<evidence type="ECO:0000313" key="1">
    <source>
        <dbReference type="EMBL" id="UWD34845.1"/>
    </source>
</evidence>
<protein>
    <submittedName>
        <fullName evidence="1">Uncharacterized protein</fullName>
    </submittedName>
</protein>
<reference evidence="1" key="1">
    <citation type="submission" date="2022-08" db="EMBL/GenBank/DDBJ databases">
        <title>Complete genome sequence of Mycoplasma cottewii type strain VIS.</title>
        <authorList>
            <person name="Spergser J."/>
        </authorList>
    </citation>
    <scope>NUCLEOTIDE SEQUENCE</scope>
    <source>
        <strain evidence="1">VIS</strain>
    </source>
</reference>
<dbReference type="Proteomes" id="UP001059819">
    <property type="component" value="Chromosome"/>
</dbReference>
<dbReference type="RefSeq" id="WP_259430029.1">
    <property type="nucleotide sequence ID" value="NZ_CP103424.1"/>
</dbReference>
<organism evidence="1 2">
    <name type="scientific">Mycoplasma cottewii</name>
    <dbReference type="NCBI Taxonomy" id="51364"/>
    <lineage>
        <taxon>Bacteria</taxon>
        <taxon>Bacillati</taxon>
        <taxon>Mycoplasmatota</taxon>
        <taxon>Mollicutes</taxon>
        <taxon>Mycoplasmataceae</taxon>
        <taxon>Mycoplasma</taxon>
    </lineage>
</organism>
<keyword evidence="2" id="KW-1185">Reference proteome</keyword>
<name>A0ABY5TWB8_9MOLU</name>